<dbReference type="AlphaFoldDB" id="A0A8S3YAV9"/>
<evidence type="ECO:0000256" key="1">
    <source>
        <dbReference type="SAM" id="Coils"/>
    </source>
</evidence>
<dbReference type="Proteomes" id="UP000691718">
    <property type="component" value="Unassembled WGS sequence"/>
</dbReference>
<accession>A0A8S3YAV9</accession>
<dbReference type="EMBL" id="CAJQZP010001707">
    <property type="protein sequence ID" value="CAG5059984.1"/>
    <property type="molecule type" value="Genomic_DNA"/>
</dbReference>
<feature type="region of interest" description="Disordered" evidence="2">
    <location>
        <begin position="168"/>
        <end position="267"/>
    </location>
</feature>
<dbReference type="OrthoDB" id="10056483at2759"/>
<feature type="coiled-coil region" evidence="1">
    <location>
        <begin position="140"/>
        <end position="167"/>
    </location>
</feature>
<keyword evidence="1" id="KW-0175">Coiled coil</keyword>
<gene>
    <name evidence="3" type="ORF">PAPOLLO_LOCUS28321</name>
</gene>
<comment type="caution">
    <text evidence="3">The sequence shown here is derived from an EMBL/GenBank/DDBJ whole genome shotgun (WGS) entry which is preliminary data.</text>
</comment>
<sequence>MVTAVWLHVTCNRELNDSLQFSRINFNLFIHYSGTGNSREDGKRTFMCSSCSNVTQRIRVTDDTPVRDSDVQLRDKDLSNLSFEESTPLNKKGSLTSEGMINFADLLDKVNSVIVEKLSSFETKILSEIKASVTVLAQENSKLRQYLSEANKKCSLLEQQISILKNGKNMEPNVEENRHSRRKATVSKLESDTTPSLSLAPVAAERPAQPALDRSAPSGPELRETSAAASSSSASKAAKPTASDTNTNTWTEVKGNKKYNSVPNCKGRPLDLVLSARSDVRVTGADEALQPVDAYHPPLAMIVGDATARAPLPSSASAPALVSPIP</sequence>
<keyword evidence="4" id="KW-1185">Reference proteome</keyword>
<evidence type="ECO:0000313" key="3">
    <source>
        <dbReference type="EMBL" id="CAG5059984.1"/>
    </source>
</evidence>
<organism evidence="3 4">
    <name type="scientific">Parnassius apollo</name>
    <name type="common">Apollo butterfly</name>
    <name type="synonym">Papilio apollo</name>
    <dbReference type="NCBI Taxonomy" id="110799"/>
    <lineage>
        <taxon>Eukaryota</taxon>
        <taxon>Metazoa</taxon>
        <taxon>Ecdysozoa</taxon>
        <taxon>Arthropoda</taxon>
        <taxon>Hexapoda</taxon>
        <taxon>Insecta</taxon>
        <taxon>Pterygota</taxon>
        <taxon>Neoptera</taxon>
        <taxon>Endopterygota</taxon>
        <taxon>Lepidoptera</taxon>
        <taxon>Glossata</taxon>
        <taxon>Ditrysia</taxon>
        <taxon>Papilionoidea</taxon>
        <taxon>Papilionidae</taxon>
        <taxon>Parnassiinae</taxon>
        <taxon>Parnassini</taxon>
        <taxon>Parnassius</taxon>
        <taxon>Parnassius</taxon>
    </lineage>
</organism>
<protein>
    <submittedName>
        <fullName evidence="3">(apollo) hypothetical protein</fullName>
    </submittedName>
</protein>
<feature type="compositionally biased region" description="Low complexity" evidence="2">
    <location>
        <begin position="225"/>
        <end position="243"/>
    </location>
</feature>
<proteinExistence type="predicted"/>
<evidence type="ECO:0000313" key="4">
    <source>
        <dbReference type="Proteomes" id="UP000691718"/>
    </source>
</evidence>
<name>A0A8S3YAV9_PARAO</name>
<reference evidence="3" key="1">
    <citation type="submission" date="2021-04" db="EMBL/GenBank/DDBJ databases">
        <authorList>
            <person name="Tunstrom K."/>
        </authorList>
    </citation>
    <scope>NUCLEOTIDE SEQUENCE</scope>
</reference>
<evidence type="ECO:0000256" key="2">
    <source>
        <dbReference type="SAM" id="MobiDB-lite"/>
    </source>
</evidence>